<dbReference type="OrthoDB" id="1732932at2759"/>
<keyword evidence="2" id="KW-1185">Reference proteome</keyword>
<accession>A0A7J0G5J3</accession>
<comment type="caution">
    <text evidence="1">The sequence shown here is derived from an EMBL/GenBank/DDBJ whole genome shotgun (WGS) entry which is preliminary data.</text>
</comment>
<dbReference type="EMBL" id="BJWL01000018">
    <property type="protein sequence ID" value="GFZ06039.1"/>
    <property type="molecule type" value="Genomic_DNA"/>
</dbReference>
<evidence type="ECO:0000313" key="2">
    <source>
        <dbReference type="Proteomes" id="UP000585474"/>
    </source>
</evidence>
<sequence>MQNQEELLADGELEGITPIQASKADDWANFRDDDIMQQQSAIQAVEAEKIPFVGDKAVSAPNKVAFFVWNANHEKIITIDNLIRSIIGVACANLMENQLITLYGFLLNWRGGELGSGGGRHDNCPFCVCCGFFGGIELDNFSGGGKALPCLGL</sequence>
<dbReference type="AlphaFoldDB" id="A0A7J0G5J3"/>
<gene>
    <name evidence="1" type="ORF">Acr_18g0002090</name>
</gene>
<reference evidence="1 2" key="1">
    <citation type="submission" date="2019-07" db="EMBL/GenBank/DDBJ databases">
        <title>De Novo Assembly of kiwifruit Actinidia rufa.</title>
        <authorList>
            <person name="Sugita-Konishi S."/>
            <person name="Sato K."/>
            <person name="Mori E."/>
            <person name="Abe Y."/>
            <person name="Kisaki G."/>
            <person name="Hamano K."/>
            <person name="Suezawa K."/>
            <person name="Otani M."/>
            <person name="Fukuda T."/>
            <person name="Manabe T."/>
            <person name="Gomi K."/>
            <person name="Tabuchi M."/>
            <person name="Akimitsu K."/>
            <person name="Kataoka I."/>
        </authorList>
    </citation>
    <scope>NUCLEOTIDE SEQUENCE [LARGE SCALE GENOMIC DNA]</scope>
    <source>
        <strain evidence="2">cv. Fuchu</strain>
    </source>
</reference>
<organism evidence="1 2">
    <name type="scientific">Actinidia rufa</name>
    <dbReference type="NCBI Taxonomy" id="165716"/>
    <lineage>
        <taxon>Eukaryota</taxon>
        <taxon>Viridiplantae</taxon>
        <taxon>Streptophyta</taxon>
        <taxon>Embryophyta</taxon>
        <taxon>Tracheophyta</taxon>
        <taxon>Spermatophyta</taxon>
        <taxon>Magnoliopsida</taxon>
        <taxon>eudicotyledons</taxon>
        <taxon>Gunneridae</taxon>
        <taxon>Pentapetalae</taxon>
        <taxon>asterids</taxon>
        <taxon>Ericales</taxon>
        <taxon>Actinidiaceae</taxon>
        <taxon>Actinidia</taxon>
    </lineage>
</organism>
<protein>
    <submittedName>
        <fullName evidence="1">Uncharacterized protein</fullName>
    </submittedName>
</protein>
<proteinExistence type="predicted"/>
<name>A0A7J0G5J3_9ERIC</name>
<dbReference type="Proteomes" id="UP000585474">
    <property type="component" value="Unassembled WGS sequence"/>
</dbReference>
<evidence type="ECO:0000313" key="1">
    <source>
        <dbReference type="EMBL" id="GFZ06039.1"/>
    </source>
</evidence>